<organism evidence="1 2">
    <name type="scientific">Thanatephorus cucumeris (strain AG1-IB / isolate 7/3/14)</name>
    <name type="common">Lettuce bottom rot fungus</name>
    <name type="synonym">Rhizoctonia solani</name>
    <dbReference type="NCBI Taxonomy" id="1108050"/>
    <lineage>
        <taxon>Eukaryota</taxon>
        <taxon>Fungi</taxon>
        <taxon>Dikarya</taxon>
        <taxon>Basidiomycota</taxon>
        <taxon>Agaricomycotina</taxon>
        <taxon>Agaricomycetes</taxon>
        <taxon>Cantharellales</taxon>
        <taxon>Ceratobasidiaceae</taxon>
        <taxon>Rhizoctonia</taxon>
        <taxon>Rhizoctonia solani AG-1</taxon>
    </lineage>
</organism>
<protein>
    <submittedName>
        <fullName evidence="1">Uncharacterized protein</fullName>
    </submittedName>
</protein>
<dbReference type="AlphaFoldDB" id="A0A0B7FNU8"/>
<evidence type="ECO:0000313" key="1">
    <source>
        <dbReference type="EMBL" id="CEL58559.1"/>
    </source>
</evidence>
<dbReference type="EMBL" id="LN679131">
    <property type="protein sequence ID" value="CEL58559.1"/>
    <property type="molecule type" value="Genomic_DNA"/>
</dbReference>
<keyword evidence="2" id="KW-1185">Reference proteome</keyword>
<accession>A0A0B7FNU8</accession>
<proteinExistence type="predicted"/>
<dbReference type="OrthoDB" id="5962590at2759"/>
<dbReference type="Proteomes" id="UP000059188">
    <property type="component" value="Unassembled WGS sequence"/>
</dbReference>
<evidence type="ECO:0000313" key="2">
    <source>
        <dbReference type="Proteomes" id="UP000059188"/>
    </source>
</evidence>
<reference evidence="1 2" key="1">
    <citation type="submission" date="2014-11" db="EMBL/GenBank/DDBJ databases">
        <authorList>
            <person name="Wibberg Daniel"/>
        </authorList>
    </citation>
    <scope>NUCLEOTIDE SEQUENCE [LARGE SCALE GENOMIC DNA]</scope>
    <source>
        <strain evidence="1">Rhizoctonia solani AG1-IB 7/3/14</strain>
    </source>
</reference>
<gene>
    <name evidence="1" type="ORF">RSOLAG1IB_08634</name>
</gene>
<sequence>MGTAVSAILGGETKPSKDVQEQLTFLVASATERLNRYQTELENGFSDKTSIQRKSIPGNRAIRWAREYTVDVTEGASTNVNTIVDGFFAVGKAATDPDEDPKKKKDNVVEGFKSIVNGSLKAFIGNAEAGEHEEEKFFVFVQHNAIIRIDVRLWRYNFSSDGGAIAGKKNVLCYIICASVVDRAALTFDEMIYLLSEHAGDDKVEAYIDDLARIWKKMEILPRRIDETPKNFA</sequence>
<name>A0A0B7FNU8_THACB</name>